<feature type="domain" description="C3H1-type" evidence="7">
    <location>
        <begin position="157"/>
        <end position="185"/>
    </location>
</feature>
<dbReference type="STRING" id="39946.B8ABV9"/>
<name>B8ABV9_ORYSI</name>
<feature type="zinc finger region" description="C3H1-type" evidence="6">
    <location>
        <begin position="423"/>
        <end position="451"/>
    </location>
</feature>
<keyword evidence="9" id="KW-1185">Reference proteome</keyword>
<gene>
    <name evidence="8" type="ORF">OsI_02867</name>
</gene>
<dbReference type="FunFam" id="2.30.30.1190:FF:000011">
    <property type="entry name" value="cDNA clone:002-103-E06, full insert sequence"/>
    <property type="match status" value="1"/>
</dbReference>
<evidence type="ECO:0000256" key="5">
    <source>
        <dbReference type="ARBA" id="ARBA00023125"/>
    </source>
</evidence>
<evidence type="ECO:0000256" key="4">
    <source>
        <dbReference type="ARBA" id="ARBA00022833"/>
    </source>
</evidence>
<dbReference type="Pfam" id="PF00642">
    <property type="entry name" value="zf-CCCH"/>
    <property type="match status" value="6"/>
</dbReference>
<dbReference type="AlphaFoldDB" id="B8ABV9"/>
<evidence type="ECO:0000256" key="6">
    <source>
        <dbReference type="PROSITE-ProRule" id="PRU00723"/>
    </source>
</evidence>
<dbReference type="FunFam" id="4.10.1000.10:FF:000033">
    <property type="entry name" value="zinc finger CCCH domain-containing protein 37"/>
    <property type="match status" value="1"/>
</dbReference>
<sequence length="463" mass="50385">MSDPFYPHGHGGAAGGEGAAAAAAGYSSYEVDLIAARYGGRPLANPSSAAADLDARLAGARRSMGVLYHQPIMGSHSTVEQIEALYSSNTMTKRPRLESSLPIYPQRPGEKDCAFYMMTRTCKFGGSCKFDHPQWVPEGGIPNWKEAANVEESYPEQQGEPDCPFFMKTGKCKFGSKCKFNHPKEKVNALASGKTNDKHLIADSSILPVRPSEPLCSFYAKTGKCKFRAMCKFNHPKDIEIPSSQNEPESAVTVEGETDIGSAADSVSAKMQTPVAAAQEFNSKGLPMRPGEVDCPFYMKMGSCKFGSTCRFNHPDRLVLNFPLPLGQTILPTPESMLLNSSANFMQGFDFHAAHMPVGPGPVTYPQRPGATVCDFYMKTGFCKFADRCKFHHPIDRSAPDPSANWEPAEESVQLTLAGLPRREDAVVCAFYMKTGVCKFGMQCKFDHPPPQEAIAKVSNSGS</sequence>
<keyword evidence="4 6" id="KW-0862">Zinc</keyword>
<accession>B8ABV9</accession>
<feature type="domain" description="C3H1-type" evidence="7">
    <location>
        <begin position="423"/>
        <end position="451"/>
    </location>
</feature>
<feature type="zinc finger region" description="C3H1-type" evidence="6">
    <location>
        <begin position="368"/>
        <end position="396"/>
    </location>
</feature>
<dbReference type="Gramene" id="BGIOSGA001204-TA">
    <property type="protein sequence ID" value="BGIOSGA001204-PA"/>
    <property type="gene ID" value="BGIOSGA001204"/>
</dbReference>
<dbReference type="GO" id="GO:0003677">
    <property type="term" value="F:DNA binding"/>
    <property type="evidence" value="ECO:0007669"/>
    <property type="project" value="UniProtKB-KW"/>
</dbReference>
<dbReference type="Gene3D" id="2.30.30.1190">
    <property type="match status" value="4"/>
</dbReference>
<dbReference type="HOGENOM" id="CLU_033292_0_1_1"/>
<evidence type="ECO:0000313" key="8">
    <source>
        <dbReference type="EMBL" id="EEC71090.1"/>
    </source>
</evidence>
<evidence type="ECO:0000259" key="7">
    <source>
        <dbReference type="PROSITE" id="PS50103"/>
    </source>
</evidence>
<feature type="domain" description="C3H1-type" evidence="7">
    <location>
        <begin position="289"/>
        <end position="317"/>
    </location>
</feature>
<organism evidence="8 9">
    <name type="scientific">Oryza sativa subsp. indica</name>
    <name type="common">Rice</name>
    <dbReference type="NCBI Taxonomy" id="39946"/>
    <lineage>
        <taxon>Eukaryota</taxon>
        <taxon>Viridiplantae</taxon>
        <taxon>Streptophyta</taxon>
        <taxon>Embryophyta</taxon>
        <taxon>Tracheophyta</taxon>
        <taxon>Spermatophyta</taxon>
        <taxon>Magnoliopsida</taxon>
        <taxon>Liliopsida</taxon>
        <taxon>Poales</taxon>
        <taxon>Poaceae</taxon>
        <taxon>BOP clade</taxon>
        <taxon>Oryzoideae</taxon>
        <taxon>Oryzeae</taxon>
        <taxon>Oryzinae</taxon>
        <taxon>Oryza</taxon>
        <taxon>Oryza sativa</taxon>
    </lineage>
</organism>
<dbReference type="InterPro" id="IPR050974">
    <property type="entry name" value="Plant_ZF_CCCH"/>
</dbReference>
<feature type="domain" description="C3H1-type" evidence="7">
    <location>
        <begin position="107"/>
        <end position="135"/>
    </location>
</feature>
<dbReference type="EMBL" id="CM000126">
    <property type="protein sequence ID" value="EEC71090.1"/>
    <property type="molecule type" value="Genomic_DNA"/>
</dbReference>
<feature type="domain" description="C3H1-type" evidence="7">
    <location>
        <begin position="210"/>
        <end position="238"/>
    </location>
</feature>
<evidence type="ECO:0000256" key="2">
    <source>
        <dbReference type="ARBA" id="ARBA00022737"/>
    </source>
</evidence>
<keyword evidence="5" id="KW-0238">DNA-binding</keyword>
<dbReference type="Gene3D" id="4.10.1000.10">
    <property type="entry name" value="Zinc finger, CCCH-type"/>
    <property type="match status" value="1"/>
</dbReference>
<keyword evidence="3 6" id="KW-0863">Zinc-finger</keyword>
<dbReference type="GO" id="GO:0008270">
    <property type="term" value="F:zinc ion binding"/>
    <property type="evidence" value="ECO:0007669"/>
    <property type="project" value="UniProtKB-KW"/>
</dbReference>
<keyword evidence="2" id="KW-0677">Repeat</keyword>
<evidence type="ECO:0000256" key="3">
    <source>
        <dbReference type="ARBA" id="ARBA00022771"/>
    </source>
</evidence>
<dbReference type="FunFam" id="2.30.30.1190:FF:000005">
    <property type="entry name" value="Zinc finger CCCH domain-containing protein 37"/>
    <property type="match status" value="1"/>
</dbReference>
<dbReference type="PANTHER" id="PTHR12506:SF82">
    <property type="entry name" value="ZINC FINGER CCCH DOMAIN-CONTAINING PROTEIN 64-RELATED"/>
    <property type="match status" value="1"/>
</dbReference>
<dbReference type="Proteomes" id="UP000007015">
    <property type="component" value="Chromosome 1"/>
</dbReference>
<protein>
    <recommendedName>
        <fullName evidence="7">C3H1-type domain-containing protein</fullName>
    </recommendedName>
</protein>
<feature type="zinc finger region" description="C3H1-type" evidence="6">
    <location>
        <begin position="289"/>
        <end position="317"/>
    </location>
</feature>
<evidence type="ECO:0000313" key="9">
    <source>
        <dbReference type="Proteomes" id="UP000007015"/>
    </source>
</evidence>
<feature type="zinc finger region" description="C3H1-type" evidence="6">
    <location>
        <begin position="107"/>
        <end position="135"/>
    </location>
</feature>
<feature type="domain" description="C3H1-type" evidence="7">
    <location>
        <begin position="368"/>
        <end position="396"/>
    </location>
</feature>
<proteinExistence type="predicted"/>
<dbReference type="GO" id="GO:0005634">
    <property type="term" value="C:nucleus"/>
    <property type="evidence" value="ECO:0007669"/>
    <property type="project" value="EnsemblPlants"/>
</dbReference>
<dbReference type="InterPro" id="IPR036855">
    <property type="entry name" value="Znf_CCCH_sf"/>
</dbReference>
<dbReference type="InterPro" id="IPR000571">
    <property type="entry name" value="Znf_CCCH"/>
</dbReference>
<reference evidence="8 9" key="1">
    <citation type="journal article" date="2005" name="PLoS Biol.">
        <title>The genomes of Oryza sativa: a history of duplications.</title>
        <authorList>
            <person name="Yu J."/>
            <person name="Wang J."/>
            <person name="Lin W."/>
            <person name="Li S."/>
            <person name="Li H."/>
            <person name="Zhou J."/>
            <person name="Ni P."/>
            <person name="Dong W."/>
            <person name="Hu S."/>
            <person name="Zeng C."/>
            <person name="Zhang J."/>
            <person name="Zhang Y."/>
            <person name="Li R."/>
            <person name="Xu Z."/>
            <person name="Li S."/>
            <person name="Li X."/>
            <person name="Zheng H."/>
            <person name="Cong L."/>
            <person name="Lin L."/>
            <person name="Yin J."/>
            <person name="Geng J."/>
            <person name="Li G."/>
            <person name="Shi J."/>
            <person name="Liu J."/>
            <person name="Lv H."/>
            <person name="Li J."/>
            <person name="Wang J."/>
            <person name="Deng Y."/>
            <person name="Ran L."/>
            <person name="Shi X."/>
            <person name="Wang X."/>
            <person name="Wu Q."/>
            <person name="Li C."/>
            <person name="Ren X."/>
            <person name="Wang J."/>
            <person name="Wang X."/>
            <person name="Li D."/>
            <person name="Liu D."/>
            <person name="Zhang X."/>
            <person name="Ji Z."/>
            <person name="Zhao W."/>
            <person name="Sun Y."/>
            <person name="Zhang Z."/>
            <person name="Bao J."/>
            <person name="Han Y."/>
            <person name="Dong L."/>
            <person name="Ji J."/>
            <person name="Chen P."/>
            <person name="Wu S."/>
            <person name="Liu J."/>
            <person name="Xiao Y."/>
            <person name="Bu D."/>
            <person name="Tan J."/>
            <person name="Yang L."/>
            <person name="Ye C."/>
            <person name="Zhang J."/>
            <person name="Xu J."/>
            <person name="Zhou Y."/>
            <person name="Yu Y."/>
            <person name="Zhang B."/>
            <person name="Zhuang S."/>
            <person name="Wei H."/>
            <person name="Liu B."/>
            <person name="Lei M."/>
            <person name="Yu H."/>
            <person name="Li Y."/>
            <person name="Xu H."/>
            <person name="Wei S."/>
            <person name="He X."/>
            <person name="Fang L."/>
            <person name="Zhang Z."/>
            <person name="Zhang Y."/>
            <person name="Huang X."/>
            <person name="Su Z."/>
            <person name="Tong W."/>
            <person name="Li J."/>
            <person name="Tong Z."/>
            <person name="Li S."/>
            <person name="Ye J."/>
            <person name="Wang L."/>
            <person name="Fang L."/>
            <person name="Lei T."/>
            <person name="Chen C."/>
            <person name="Chen H."/>
            <person name="Xu Z."/>
            <person name="Li H."/>
            <person name="Huang H."/>
            <person name="Zhang F."/>
            <person name="Xu H."/>
            <person name="Li N."/>
            <person name="Zhao C."/>
            <person name="Li S."/>
            <person name="Dong L."/>
            <person name="Huang Y."/>
            <person name="Li L."/>
            <person name="Xi Y."/>
            <person name="Qi Q."/>
            <person name="Li W."/>
            <person name="Zhang B."/>
            <person name="Hu W."/>
            <person name="Zhang Y."/>
            <person name="Tian X."/>
            <person name="Jiao Y."/>
            <person name="Liang X."/>
            <person name="Jin J."/>
            <person name="Gao L."/>
            <person name="Zheng W."/>
            <person name="Hao B."/>
            <person name="Liu S."/>
            <person name="Wang W."/>
            <person name="Yuan L."/>
            <person name="Cao M."/>
            <person name="McDermott J."/>
            <person name="Samudrala R."/>
            <person name="Wang J."/>
            <person name="Wong G.K."/>
            <person name="Yang H."/>
        </authorList>
    </citation>
    <scope>NUCLEOTIDE SEQUENCE [LARGE SCALE GENOMIC DNA]</scope>
    <source>
        <strain evidence="9">cv. 93-11</strain>
    </source>
</reference>
<dbReference type="SMART" id="SM00356">
    <property type="entry name" value="ZnF_C3H1"/>
    <property type="match status" value="6"/>
</dbReference>
<dbReference type="PANTHER" id="PTHR12506">
    <property type="entry name" value="PROTEIN PHOSPHATASE RELATED"/>
    <property type="match status" value="1"/>
</dbReference>
<dbReference type="PROSITE" id="PS50103">
    <property type="entry name" value="ZF_C3H1"/>
    <property type="match status" value="6"/>
</dbReference>
<feature type="zinc finger region" description="C3H1-type" evidence="6">
    <location>
        <begin position="210"/>
        <end position="238"/>
    </location>
</feature>
<dbReference type="OMA" id="QPIMGSH"/>
<keyword evidence="1 6" id="KW-0479">Metal-binding</keyword>
<dbReference type="SUPFAM" id="SSF90229">
    <property type="entry name" value="CCCH zinc finger"/>
    <property type="match status" value="5"/>
</dbReference>
<dbReference type="GO" id="GO:0003729">
    <property type="term" value="F:mRNA binding"/>
    <property type="evidence" value="ECO:0007669"/>
    <property type="project" value="EnsemblPlants"/>
</dbReference>
<evidence type="ECO:0000256" key="1">
    <source>
        <dbReference type="ARBA" id="ARBA00022723"/>
    </source>
</evidence>
<feature type="zinc finger region" description="C3H1-type" evidence="6">
    <location>
        <begin position="157"/>
        <end position="185"/>
    </location>
</feature>